<evidence type="ECO:0000313" key="4">
    <source>
        <dbReference type="EMBL" id="CAF2756357.1"/>
    </source>
</evidence>
<dbReference type="OrthoDB" id="1421090at2759"/>
<dbReference type="SUPFAM" id="SSF52047">
    <property type="entry name" value="RNI-like"/>
    <property type="match status" value="1"/>
</dbReference>
<dbReference type="AlphaFoldDB" id="A0A7R8CBT7"/>
<dbReference type="Pfam" id="PF13306">
    <property type="entry name" value="LRR_5"/>
    <property type="match status" value="1"/>
</dbReference>
<dbReference type="InterPro" id="IPR026906">
    <property type="entry name" value="LRR_5"/>
</dbReference>
<protein>
    <submittedName>
        <fullName evidence="4">(salmon louse) hypothetical protein</fullName>
    </submittedName>
</protein>
<evidence type="ECO:0000256" key="3">
    <source>
        <dbReference type="ARBA" id="ARBA00022737"/>
    </source>
</evidence>
<dbReference type="GO" id="GO:0031012">
    <property type="term" value="C:extracellular matrix"/>
    <property type="evidence" value="ECO:0007669"/>
    <property type="project" value="TreeGrafter"/>
</dbReference>
<organism evidence="4 5">
    <name type="scientific">Lepeophtheirus salmonis</name>
    <name type="common">Salmon louse</name>
    <name type="synonym">Caligus salmonis</name>
    <dbReference type="NCBI Taxonomy" id="72036"/>
    <lineage>
        <taxon>Eukaryota</taxon>
        <taxon>Metazoa</taxon>
        <taxon>Ecdysozoa</taxon>
        <taxon>Arthropoda</taxon>
        <taxon>Crustacea</taxon>
        <taxon>Multicrustacea</taxon>
        <taxon>Hexanauplia</taxon>
        <taxon>Copepoda</taxon>
        <taxon>Siphonostomatoida</taxon>
        <taxon>Caligidae</taxon>
        <taxon>Lepeophtheirus</taxon>
    </lineage>
</organism>
<dbReference type="InterPro" id="IPR032675">
    <property type="entry name" value="LRR_dom_sf"/>
</dbReference>
<dbReference type="Gene3D" id="3.80.10.10">
    <property type="entry name" value="Ribonuclease Inhibitor"/>
    <property type="match status" value="1"/>
</dbReference>
<dbReference type="EMBL" id="HG994580">
    <property type="protein sequence ID" value="CAF2756357.1"/>
    <property type="molecule type" value="Genomic_DNA"/>
</dbReference>
<dbReference type="PANTHER" id="PTHR24373:SF378">
    <property type="entry name" value="FI03225P-RELATED"/>
    <property type="match status" value="1"/>
</dbReference>
<gene>
    <name evidence="4" type="ORF">LSAA_1801</name>
</gene>
<dbReference type="SMART" id="SM00369">
    <property type="entry name" value="LRR_TYP"/>
    <property type="match status" value="2"/>
</dbReference>
<accession>A0A7R8CBT7</accession>
<dbReference type="GO" id="GO:0005615">
    <property type="term" value="C:extracellular space"/>
    <property type="evidence" value="ECO:0007669"/>
    <property type="project" value="TreeGrafter"/>
</dbReference>
<name>A0A7R8CBT7_LEPSM</name>
<dbReference type="InterPro" id="IPR050328">
    <property type="entry name" value="Dev_Immune_Receptor"/>
</dbReference>
<proteinExistence type="predicted"/>
<evidence type="ECO:0000256" key="1">
    <source>
        <dbReference type="ARBA" id="ARBA00022614"/>
    </source>
</evidence>
<dbReference type="PROSITE" id="PS51450">
    <property type="entry name" value="LRR"/>
    <property type="match status" value="1"/>
</dbReference>
<keyword evidence="3" id="KW-0677">Repeat</keyword>
<keyword evidence="2" id="KW-0732">Signal</keyword>
<dbReference type="InterPro" id="IPR003591">
    <property type="entry name" value="Leu-rich_rpt_typical-subtyp"/>
</dbReference>
<evidence type="ECO:0000256" key="2">
    <source>
        <dbReference type="ARBA" id="ARBA00022729"/>
    </source>
</evidence>
<keyword evidence="1" id="KW-0433">Leucine-rich repeat</keyword>
<sequence>MKLSKVVPSALLRLLLILSILLEESLQSTNCPIDSAHCNCMPNEASFVIWCPSTVNHNFQITIKPRILGISCNANKELRPIDELYFQHCTIPNFSFSAITSALSISSVKEMHLLYNTFEEGQMFIEGQFSGVSSDLERIEIKTPSFKGSNRNVISPNMFDGVREAVTMDIKWRCQVFAKGSLSLKELDIQWNRKYDMIVQDDFLEGCKGLEKISIHKTGLRALPQNIFRNARKLKFLDLSGNAMEDTSELLFIGLTNLQKLSLHTNKLTKVTNKLFSDQRSLISLDLSNNQINNIQDFAFHFMSRLQKLNLRNNVLEFKESEPNWNLYPN</sequence>
<dbReference type="PANTHER" id="PTHR24373">
    <property type="entry name" value="SLIT RELATED LEUCINE-RICH REPEAT NEURONAL PROTEIN"/>
    <property type="match status" value="1"/>
</dbReference>
<dbReference type="InterPro" id="IPR001611">
    <property type="entry name" value="Leu-rich_rpt"/>
</dbReference>
<dbReference type="Proteomes" id="UP000675881">
    <property type="component" value="Chromosome 1"/>
</dbReference>
<evidence type="ECO:0000313" key="5">
    <source>
        <dbReference type="Proteomes" id="UP000675881"/>
    </source>
</evidence>
<reference evidence="4" key="1">
    <citation type="submission" date="2021-02" db="EMBL/GenBank/DDBJ databases">
        <authorList>
            <person name="Bekaert M."/>
        </authorList>
    </citation>
    <scope>NUCLEOTIDE SEQUENCE</scope>
    <source>
        <strain evidence="4">IoA-00</strain>
    </source>
</reference>
<keyword evidence="5" id="KW-1185">Reference proteome</keyword>